<dbReference type="AlphaFoldDB" id="A0A1G6A4Y2"/>
<evidence type="ECO:0000256" key="2">
    <source>
        <dbReference type="ARBA" id="ARBA00009130"/>
    </source>
</evidence>
<dbReference type="PRINTS" id="PR00368">
    <property type="entry name" value="FADPNR"/>
</dbReference>
<evidence type="ECO:0000259" key="7">
    <source>
        <dbReference type="PROSITE" id="PS50206"/>
    </source>
</evidence>
<accession>A0A1G6A4Y2</accession>
<dbReference type="RefSeq" id="WP_090171304.1">
    <property type="nucleotide sequence ID" value="NZ_FMXR01000004.1"/>
</dbReference>
<dbReference type="PANTHER" id="PTHR43429:SF1">
    <property type="entry name" value="NAD(P)H SULFUR OXIDOREDUCTASE (COA-DEPENDENT)"/>
    <property type="match status" value="1"/>
</dbReference>
<protein>
    <submittedName>
        <fullName evidence="8">NADPH-dependent 2,4-dienoyl-CoA reductase, sulfur reductase</fullName>
    </submittedName>
</protein>
<keyword evidence="6" id="KW-0676">Redox-active center</keyword>
<dbReference type="InterPro" id="IPR016156">
    <property type="entry name" value="FAD/NAD-linked_Rdtase_dimer_sf"/>
</dbReference>
<organism evidence="8 9">
    <name type="scientific">Eubacterium oxidoreducens</name>
    <dbReference type="NCBI Taxonomy" id="1732"/>
    <lineage>
        <taxon>Bacteria</taxon>
        <taxon>Bacillati</taxon>
        <taxon>Bacillota</taxon>
        <taxon>Clostridia</taxon>
        <taxon>Eubacteriales</taxon>
        <taxon>Eubacteriaceae</taxon>
        <taxon>Eubacterium</taxon>
    </lineage>
</organism>
<proteinExistence type="inferred from homology"/>
<dbReference type="PROSITE" id="PS51257">
    <property type="entry name" value="PROKAR_LIPOPROTEIN"/>
    <property type="match status" value="1"/>
</dbReference>
<dbReference type="InterPro" id="IPR036873">
    <property type="entry name" value="Rhodanese-like_dom_sf"/>
</dbReference>
<evidence type="ECO:0000256" key="4">
    <source>
        <dbReference type="ARBA" id="ARBA00022827"/>
    </source>
</evidence>
<evidence type="ECO:0000256" key="5">
    <source>
        <dbReference type="ARBA" id="ARBA00023002"/>
    </source>
</evidence>
<dbReference type="Pfam" id="PF00581">
    <property type="entry name" value="Rhodanese"/>
    <property type="match status" value="1"/>
</dbReference>
<dbReference type="PANTHER" id="PTHR43429">
    <property type="entry name" value="PYRIDINE NUCLEOTIDE-DISULFIDE OXIDOREDUCTASE DOMAIN-CONTAINING"/>
    <property type="match status" value="1"/>
</dbReference>
<evidence type="ECO:0000313" key="8">
    <source>
        <dbReference type="EMBL" id="SDB03326.1"/>
    </source>
</evidence>
<dbReference type="Gene3D" id="3.40.250.10">
    <property type="entry name" value="Rhodanese-like domain"/>
    <property type="match status" value="1"/>
</dbReference>
<name>A0A1G6A4Y2_EUBOX</name>
<dbReference type="Pfam" id="PF07992">
    <property type="entry name" value="Pyr_redox_2"/>
    <property type="match status" value="1"/>
</dbReference>
<feature type="domain" description="Rhodanese" evidence="7">
    <location>
        <begin position="466"/>
        <end position="549"/>
    </location>
</feature>
<keyword evidence="5" id="KW-0560">Oxidoreductase</keyword>
<dbReference type="EMBL" id="FMXR01000004">
    <property type="protein sequence ID" value="SDB03326.1"/>
    <property type="molecule type" value="Genomic_DNA"/>
</dbReference>
<dbReference type="PRINTS" id="PR00411">
    <property type="entry name" value="PNDRDTASEI"/>
</dbReference>
<dbReference type="OrthoDB" id="9802028at2"/>
<dbReference type="Pfam" id="PF02852">
    <property type="entry name" value="Pyr_redox_dim"/>
    <property type="match status" value="1"/>
</dbReference>
<keyword evidence="9" id="KW-1185">Reference proteome</keyword>
<dbReference type="Gene3D" id="3.50.50.60">
    <property type="entry name" value="FAD/NAD(P)-binding domain"/>
    <property type="match status" value="2"/>
</dbReference>
<comment type="cofactor">
    <cofactor evidence="1">
        <name>FAD</name>
        <dbReference type="ChEBI" id="CHEBI:57692"/>
    </cofactor>
</comment>
<dbReference type="Proteomes" id="UP000199228">
    <property type="component" value="Unassembled WGS sequence"/>
</dbReference>
<dbReference type="InterPro" id="IPR023753">
    <property type="entry name" value="FAD/NAD-binding_dom"/>
</dbReference>
<reference evidence="8 9" key="1">
    <citation type="submission" date="2016-10" db="EMBL/GenBank/DDBJ databases">
        <authorList>
            <person name="de Groot N.N."/>
        </authorList>
    </citation>
    <scope>NUCLEOTIDE SEQUENCE [LARGE SCALE GENOMIC DNA]</scope>
    <source>
        <strain evidence="8 9">DSM 3217</strain>
    </source>
</reference>
<dbReference type="InterPro" id="IPR001763">
    <property type="entry name" value="Rhodanese-like_dom"/>
</dbReference>
<evidence type="ECO:0000256" key="3">
    <source>
        <dbReference type="ARBA" id="ARBA00022630"/>
    </source>
</evidence>
<evidence type="ECO:0000256" key="1">
    <source>
        <dbReference type="ARBA" id="ARBA00001974"/>
    </source>
</evidence>
<dbReference type="InterPro" id="IPR036188">
    <property type="entry name" value="FAD/NAD-bd_sf"/>
</dbReference>
<comment type="similarity">
    <text evidence="2">Belongs to the class-III pyridine nucleotide-disulfide oxidoreductase family.</text>
</comment>
<dbReference type="GO" id="GO:0016491">
    <property type="term" value="F:oxidoreductase activity"/>
    <property type="evidence" value="ECO:0007669"/>
    <property type="project" value="UniProtKB-KW"/>
</dbReference>
<gene>
    <name evidence="8" type="ORF">SAMN02910417_00253</name>
</gene>
<dbReference type="SUPFAM" id="SSF55424">
    <property type="entry name" value="FAD/NAD-linked reductases, dimerisation (C-terminal) domain"/>
    <property type="match status" value="1"/>
</dbReference>
<sequence>MGKTVIIGGVAAGASCAARLRRLKEEEEIVLLERGEYISYANCGLPYHVGEVIEERDNLLVMKKQVMVNRFKIDVRDKSEAIGIDTAKKQVTIREASGNEYQESYDNLLIATGSSPYRPNVEGIDSDKVKSLWTVSDTDEIKGYIKNHGAKSVVVIGGGFIGLEMAENLHQLGLEVTIVQSPKQVMKQLDFEMAKILHRNIEKHGVKLILEDGVAGFSDCGDHLTITLRSKTELNADFAVLSIGVRANSDIAKEAKIAVNEDGGIVVDDRMRTSAPCVYAAGDVVEVKDYVLGGRTMVPLAGPANKQGRIVADNIAGIASSYKGTQGSFVIQVFDFTASSTGVNEKTLIAKGYVKGKDYETVFITQNSHAGYYPGAKPLYVKLIFSMDGKKIYGAQVVGQEGADKRIDTIAAAMQFGASVKDLANLELAYAPPYSSAKDPVNMAGYVAENVINGYVRLAEWNELETNQDAVVLDVREKPELQTFAFDGAIHIPLGQLRDRIGELDRGKEYIVMCGIGVRAYNASRILAQHGITKTKVYPGGVKYYRAIH</sequence>
<dbReference type="InterPro" id="IPR004099">
    <property type="entry name" value="Pyr_nucl-diS_OxRdtase_dimer"/>
</dbReference>
<keyword evidence="3" id="KW-0285">Flavoprotein</keyword>
<dbReference type="SUPFAM" id="SSF52821">
    <property type="entry name" value="Rhodanese/Cell cycle control phosphatase"/>
    <property type="match status" value="1"/>
</dbReference>
<keyword evidence="4" id="KW-0274">FAD</keyword>
<dbReference type="PROSITE" id="PS50206">
    <property type="entry name" value="RHODANESE_3"/>
    <property type="match status" value="1"/>
</dbReference>
<evidence type="ECO:0000256" key="6">
    <source>
        <dbReference type="ARBA" id="ARBA00023284"/>
    </source>
</evidence>
<dbReference type="SUPFAM" id="SSF51905">
    <property type="entry name" value="FAD/NAD(P)-binding domain"/>
    <property type="match status" value="1"/>
</dbReference>
<dbReference type="STRING" id="1732.SAMN02910417_00253"/>
<dbReference type="InterPro" id="IPR050260">
    <property type="entry name" value="FAD-bd_OxRdtase"/>
</dbReference>
<dbReference type="SMART" id="SM00450">
    <property type="entry name" value="RHOD"/>
    <property type="match status" value="1"/>
</dbReference>
<evidence type="ECO:0000313" key="9">
    <source>
        <dbReference type="Proteomes" id="UP000199228"/>
    </source>
</evidence>